<dbReference type="Proteomes" id="UP000677812">
    <property type="component" value="Unassembled WGS sequence"/>
</dbReference>
<dbReference type="Gene3D" id="1.10.287.1080">
    <property type="entry name" value="MazG-like"/>
    <property type="match status" value="1"/>
</dbReference>
<accession>A0ABS5E640</accession>
<reference evidence="1 2" key="1">
    <citation type="submission" date="2021-04" db="EMBL/GenBank/DDBJ databases">
        <title>The complete genome sequence of Neokomagataea sp. TBRC 2177.</title>
        <authorList>
            <person name="Charoenyingcharoen P."/>
            <person name="Yukphan P."/>
        </authorList>
    </citation>
    <scope>NUCLEOTIDE SEQUENCE [LARGE SCALE GENOMIC DNA]</scope>
    <source>
        <strain evidence="1 2">TBRC 2177</strain>
    </source>
</reference>
<evidence type="ECO:0000313" key="1">
    <source>
        <dbReference type="EMBL" id="MBR0559378.1"/>
    </source>
</evidence>
<sequence>MPRRDLNPPFEPNKSVNRLARKTGGCAAQCVVQVMQNNRTGLAREGASLVYLLEKIWQQRGVDMRDVWAELEARLELAEDLREQGIRPRKNGRYRSTKLP</sequence>
<dbReference type="EMBL" id="JAGRQH010000002">
    <property type="protein sequence ID" value="MBR0559378.1"/>
    <property type="molecule type" value="Genomic_DNA"/>
</dbReference>
<dbReference type="SUPFAM" id="SSF101386">
    <property type="entry name" value="all-alpha NTP pyrophosphatases"/>
    <property type="match status" value="1"/>
</dbReference>
<evidence type="ECO:0000313" key="2">
    <source>
        <dbReference type="Proteomes" id="UP000677812"/>
    </source>
</evidence>
<name>A0ABS5E640_9PROT</name>
<comment type="caution">
    <text evidence="1">The sequence shown here is derived from an EMBL/GenBank/DDBJ whole genome shotgun (WGS) entry which is preliminary data.</text>
</comment>
<proteinExistence type="predicted"/>
<gene>
    <name evidence="1" type="ORF">KB213_04820</name>
</gene>
<organism evidence="1 2">
    <name type="scientific">Neokomagataea anthophila</name>
    <dbReference type="NCBI Taxonomy" id="2826925"/>
    <lineage>
        <taxon>Bacteria</taxon>
        <taxon>Pseudomonadati</taxon>
        <taxon>Pseudomonadota</taxon>
        <taxon>Alphaproteobacteria</taxon>
        <taxon>Acetobacterales</taxon>
        <taxon>Acetobacteraceae</taxon>
        <taxon>Neokomagataea</taxon>
    </lineage>
</organism>
<keyword evidence="2" id="KW-1185">Reference proteome</keyword>
<protein>
    <submittedName>
        <fullName evidence="1">Uncharacterized protein</fullName>
    </submittedName>
</protein>